<dbReference type="GO" id="GO:0004222">
    <property type="term" value="F:metalloendopeptidase activity"/>
    <property type="evidence" value="ECO:0007669"/>
    <property type="project" value="TreeGrafter"/>
</dbReference>
<dbReference type="SMART" id="SM01208">
    <property type="entry name" value="G5"/>
    <property type="match status" value="1"/>
</dbReference>
<protein>
    <submittedName>
        <fullName evidence="4">Peptidoglycan DD-metalloendopeptidase family protein</fullName>
    </submittedName>
</protein>
<accession>A0A838CRY0</accession>
<dbReference type="AlphaFoldDB" id="A0A838CRY0"/>
<dbReference type="InterPro" id="IPR016047">
    <property type="entry name" value="M23ase_b-sheet_dom"/>
</dbReference>
<dbReference type="Pfam" id="PF01551">
    <property type="entry name" value="Peptidase_M23"/>
    <property type="match status" value="1"/>
</dbReference>
<keyword evidence="5" id="KW-1185">Reference proteome</keyword>
<feature type="region of interest" description="Disordered" evidence="2">
    <location>
        <begin position="214"/>
        <end position="233"/>
    </location>
</feature>
<dbReference type="InterPro" id="IPR011098">
    <property type="entry name" value="G5_dom"/>
</dbReference>
<organism evidence="4 5">
    <name type="scientific">Halobacillus locisalis</name>
    <dbReference type="NCBI Taxonomy" id="220753"/>
    <lineage>
        <taxon>Bacteria</taxon>
        <taxon>Bacillati</taxon>
        <taxon>Bacillota</taxon>
        <taxon>Bacilli</taxon>
        <taxon>Bacillales</taxon>
        <taxon>Bacillaceae</taxon>
        <taxon>Halobacillus</taxon>
    </lineage>
</organism>
<feature type="domain" description="G5" evidence="3">
    <location>
        <begin position="240"/>
        <end position="320"/>
    </location>
</feature>
<dbReference type="PROSITE" id="PS51109">
    <property type="entry name" value="G5"/>
    <property type="match status" value="1"/>
</dbReference>
<dbReference type="Proteomes" id="UP000571017">
    <property type="component" value="Unassembled WGS sequence"/>
</dbReference>
<comment type="caution">
    <text evidence="4">The sequence shown here is derived from an EMBL/GenBank/DDBJ whole genome shotgun (WGS) entry which is preliminary data.</text>
</comment>
<dbReference type="InterPro" id="IPR011055">
    <property type="entry name" value="Dup_hybrid_motif"/>
</dbReference>
<name>A0A838CRY0_9BACI</name>
<evidence type="ECO:0000259" key="3">
    <source>
        <dbReference type="PROSITE" id="PS51109"/>
    </source>
</evidence>
<dbReference type="PANTHER" id="PTHR21666">
    <property type="entry name" value="PEPTIDASE-RELATED"/>
    <property type="match status" value="1"/>
</dbReference>
<evidence type="ECO:0000256" key="1">
    <source>
        <dbReference type="ARBA" id="ARBA00022729"/>
    </source>
</evidence>
<dbReference type="InterPro" id="IPR050570">
    <property type="entry name" value="Cell_wall_metabolism_enzyme"/>
</dbReference>
<dbReference type="EMBL" id="JACEFG010000002">
    <property type="protein sequence ID" value="MBA2174780.1"/>
    <property type="molecule type" value="Genomic_DNA"/>
</dbReference>
<dbReference type="Pfam" id="PF07501">
    <property type="entry name" value="G5"/>
    <property type="match status" value="1"/>
</dbReference>
<sequence>MSRSQGVGKKAALVAFFGLIVGVGTVYAESNIETTYHVYVNDKHLGTVEDKKIVETHIEEKIEKAEKTYGDWNLQTKEKVSFESENVFSPKYTEEKVLSSIDRQLDVVVEAVGLQVDGETVAYLPNKEKADQVIDQFTTRYVKPATLAAVEERKLDNKAVELESDESKVVDVQLSADVSHETKAVDPEQVSTVDLALQSLLTGKETLHLSKDHLMSAKPSDQSEDDGTTSEKTVKVSPLMDVIVKEKGIRTEVIPAEKEVVKTDELYEGESEIKQKGRDGEKEIHFTATFANGEVDQEEITKETITKEPVKEIVRQGTKDPSVGTGTFLWPAYGGTITSHLGERWGRMHKGIDIAGVTNRTIRAADYGTVVTAEYQNGFGNKVVIDHNNGYRTIYAHLSSIDVQVGQTVKKGDGLGIMGTTGNSTGIHLHFEIYKNGALKNPMDYL</sequence>
<dbReference type="Gene3D" id="2.20.230.10">
    <property type="entry name" value="Resuscitation-promoting factor rpfb"/>
    <property type="match status" value="1"/>
</dbReference>
<proteinExistence type="predicted"/>
<dbReference type="CDD" id="cd12797">
    <property type="entry name" value="M23_peptidase"/>
    <property type="match status" value="1"/>
</dbReference>
<keyword evidence="1" id="KW-0732">Signal</keyword>
<gene>
    <name evidence="4" type="ORF">H0266_07740</name>
</gene>
<evidence type="ECO:0000313" key="4">
    <source>
        <dbReference type="EMBL" id="MBA2174780.1"/>
    </source>
</evidence>
<dbReference type="PANTHER" id="PTHR21666:SF270">
    <property type="entry name" value="MUREIN HYDROLASE ACTIVATOR ENVC"/>
    <property type="match status" value="1"/>
</dbReference>
<reference evidence="4 5" key="1">
    <citation type="journal article" date="2004" name="Extremophiles">
        <title>Halobacillus locisalis sp. nov., a halophilic bacterium isolated from a marine solar saltern of the Yellow Sea in Korea.</title>
        <authorList>
            <person name="Yoon J.H."/>
            <person name="Kang K.H."/>
            <person name="Oh T.K."/>
            <person name="Park Y.H."/>
        </authorList>
    </citation>
    <scope>NUCLEOTIDE SEQUENCE [LARGE SCALE GENOMIC DNA]</scope>
    <source>
        <strain evidence="4 5">KCTC 3788</strain>
    </source>
</reference>
<dbReference type="SUPFAM" id="SSF51261">
    <property type="entry name" value="Duplicated hybrid motif"/>
    <property type="match status" value="1"/>
</dbReference>
<evidence type="ECO:0000313" key="5">
    <source>
        <dbReference type="Proteomes" id="UP000571017"/>
    </source>
</evidence>
<dbReference type="RefSeq" id="WP_181471843.1">
    <property type="nucleotide sequence ID" value="NZ_JACEFG010000002.1"/>
</dbReference>
<dbReference type="Gene3D" id="2.70.70.10">
    <property type="entry name" value="Glucose Permease (Domain IIA)"/>
    <property type="match status" value="1"/>
</dbReference>
<evidence type="ECO:0000256" key="2">
    <source>
        <dbReference type="SAM" id="MobiDB-lite"/>
    </source>
</evidence>